<protein>
    <submittedName>
        <fullName evidence="2">Uncharacterized protein</fullName>
    </submittedName>
</protein>
<gene>
    <name evidence="2" type="ORF">OFUS_LOCUS15929</name>
</gene>
<dbReference type="EMBL" id="CAIIXF020000008">
    <property type="protein sequence ID" value="CAH1790758.1"/>
    <property type="molecule type" value="Genomic_DNA"/>
</dbReference>
<evidence type="ECO:0000313" key="3">
    <source>
        <dbReference type="Proteomes" id="UP000749559"/>
    </source>
</evidence>
<feature type="compositionally biased region" description="Low complexity" evidence="1">
    <location>
        <begin position="69"/>
        <end position="79"/>
    </location>
</feature>
<dbReference type="AlphaFoldDB" id="A0A8S4P969"/>
<proteinExistence type="predicted"/>
<feature type="compositionally biased region" description="Basic and acidic residues" evidence="1">
    <location>
        <begin position="11"/>
        <end position="28"/>
    </location>
</feature>
<evidence type="ECO:0000256" key="1">
    <source>
        <dbReference type="SAM" id="MobiDB-lite"/>
    </source>
</evidence>
<feature type="region of interest" description="Disordered" evidence="1">
    <location>
        <begin position="42"/>
        <end position="81"/>
    </location>
</feature>
<sequence length="99" mass="11203">QINVRASGSKNSDKEWLNSPSHTEDSNISKKIMWDFVNKIAKRNISKKRKHSHSRSKHKAKKSKKRKSGSSSFSSNSSSTLTVWKTCTTRQLQISLNGV</sequence>
<name>A0A8S4P969_OWEFU</name>
<feature type="compositionally biased region" description="Basic residues" evidence="1">
    <location>
        <begin position="42"/>
        <end position="68"/>
    </location>
</feature>
<keyword evidence="3" id="KW-1185">Reference proteome</keyword>
<feature type="non-terminal residue" evidence="2">
    <location>
        <position position="1"/>
    </location>
</feature>
<accession>A0A8S4P969</accession>
<organism evidence="2 3">
    <name type="scientific">Owenia fusiformis</name>
    <name type="common">Polychaete worm</name>
    <dbReference type="NCBI Taxonomy" id="6347"/>
    <lineage>
        <taxon>Eukaryota</taxon>
        <taxon>Metazoa</taxon>
        <taxon>Spiralia</taxon>
        <taxon>Lophotrochozoa</taxon>
        <taxon>Annelida</taxon>
        <taxon>Polychaeta</taxon>
        <taxon>Sedentaria</taxon>
        <taxon>Canalipalpata</taxon>
        <taxon>Sabellida</taxon>
        <taxon>Oweniida</taxon>
        <taxon>Oweniidae</taxon>
        <taxon>Owenia</taxon>
    </lineage>
</organism>
<reference evidence="2" key="1">
    <citation type="submission" date="2022-03" db="EMBL/GenBank/DDBJ databases">
        <authorList>
            <person name="Martin C."/>
        </authorList>
    </citation>
    <scope>NUCLEOTIDE SEQUENCE</scope>
</reference>
<comment type="caution">
    <text evidence="2">The sequence shown here is derived from an EMBL/GenBank/DDBJ whole genome shotgun (WGS) entry which is preliminary data.</text>
</comment>
<dbReference type="Proteomes" id="UP000749559">
    <property type="component" value="Unassembled WGS sequence"/>
</dbReference>
<feature type="region of interest" description="Disordered" evidence="1">
    <location>
        <begin position="1"/>
        <end position="28"/>
    </location>
</feature>
<evidence type="ECO:0000313" key="2">
    <source>
        <dbReference type="EMBL" id="CAH1790758.1"/>
    </source>
</evidence>
<feature type="compositionally biased region" description="Polar residues" evidence="1">
    <location>
        <begin position="1"/>
        <end position="10"/>
    </location>
</feature>